<dbReference type="AlphaFoldDB" id="A0A1F5USL8"/>
<reference evidence="1 2" key="1">
    <citation type="journal article" date="2016" name="Nat. Commun.">
        <title>Thousands of microbial genomes shed light on interconnected biogeochemical processes in an aquifer system.</title>
        <authorList>
            <person name="Anantharaman K."/>
            <person name="Brown C.T."/>
            <person name="Hug L.A."/>
            <person name="Sharon I."/>
            <person name="Castelle C.J."/>
            <person name="Probst A.J."/>
            <person name="Thomas B.C."/>
            <person name="Singh A."/>
            <person name="Wilkins M.J."/>
            <person name="Karaoz U."/>
            <person name="Brodie E.L."/>
            <person name="Williams K.H."/>
            <person name="Hubbard S.S."/>
            <person name="Banfield J.F."/>
        </authorList>
    </citation>
    <scope>NUCLEOTIDE SEQUENCE [LARGE SCALE GENOMIC DNA]</scope>
    <source>
        <strain evidence="2">RBG_16_55_9</strain>
    </source>
</reference>
<proteinExistence type="predicted"/>
<name>A0A1F5USL8_FRAXR</name>
<dbReference type="STRING" id="1817864.A2Z21_07170"/>
<evidence type="ECO:0000313" key="2">
    <source>
        <dbReference type="Proteomes" id="UP000179157"/>
    </source>
</evidence>
<protein>
    <submittedName>
        <fullName evidence="1">Uncharacterized protein</fullName>
    </submittedName>
</protein>
<organism evidence="1 2">
    <name type="scientific">Fraserbacteria sp. (strain RBG_16_55_9)</name>
    <dbReference type="NCBI Taxonomy" id="1817864"/>
    <lineage>
        <taxon>Bacteria</taxon>
        <taxon>Candidatus Fraseribacteriota</taxon>
    </lineage>
</organism>
<dbReference type="EMBL" id="MFGX01000088">
    <property type="protein sequence ID" value="OGF54145.1"/>
    <property type="molecule type" value="Genomic_DNA"/>
</dbReference>
<comment type="caution">
    <text evidence="1">The sequence shown here is derived from an EMBL/GenBank/DDBJ whole genome shotgun (WGS) entry which is preliminary data.</text>
</comment>
<sequence>MSEIPEDKLKFQLKARAELARLAYGEQILQCTNRDPEEMTGFLMLDGEIEKARLWRAFAIAKREGSSDYIRGMVAYMISHEVGECNRQKQKNLIECIERSEVHLKDLTFEQLAGTHLRWRHIFQLLGKEFNPTREKEFVKQVYERLKKEEELHPNHESYTRK</sequence>
<accession>A0A1F5USL8</accession>
<evidence type="ECO:0000313" key="1">
    <source>
        <dbReference type="EMBL" id="OGF54145.1"/>
    </source>
</evidence>
<dbReference type="Proteomes" id="UP000179157">
    <property type="component" value="Unassembled WGS sequence"/>
</dbReference>
<gene>
    <name evidence="1" type="ORF">A2Z21_07170</name>
</gene>